<feature type="domain" description="ABC transporter" evidence="4">
    <location>
        <begin position="6"/>
        <end position="232"/>
    </location>
</feature>
<keyword evidence="3" id="KW-0067">ATP-binding</keyword>
<sequence>MMSNLLEIRNISKSFGHKAVLKDVTFNVPAGLIVGFIGDNGAGKSTTFKTILGLISQDRGKVKIFGKENLDKHIKFKEDIGVVFDAMNLPAHLTIKQLNHVFKKLFGAWDQDHFYRLVHSFSLPMDKKVNTFSRGMSMKLSVAVALSHNAKLLLLDEATGGLDPSSRDDLLNELKSFVDKSNGGILLSSHIMTDVEKIASHIVIMKDGEILLNEEKDKVLESYTVIDVDEGQLAELDEEIVLAKRNHGSYWSVLVSDQQKLPNGVTANTISIEEISVFLTRSEDIERSVTD</sequence>
<dbReference type="InterPro" id="IPR027417">
    <property type="entry name" value="P-loop_NTPase"/>
</dbReference>
<evidence type="ECO:0000256" key="3">
    <source>
        <dbReference type="ARBA" id="ARBA00022840"/>
    </source>
</evidence>
<evidence type="ECO:0000313" key="5">
    <source>
        <dbReference type="EMBL" id="AHI59106.1"/>
    </source>
</evidence>
<evidence type="ECO:0000259" key="4">
    <source>
        <dbReference type="PROSITE" id="PS50893"/>
    </source>
</evidence>
<evidence type="ECO:0000256" key="2">
    <source>
        <dbReference type="ARBA" id="ARBA00022741"/>
    </source>
</evidence>
<reference evidence="5" key="1">
    <citation type="journal article" date="2015" name="Appl. Environ. Microbiol.">
        <title>Nonribosomal peptide synthase gene clusters for lipopeptide biosynthesis in Bacillus subtilis 916 and their phenotypic functions.</title>
        <authorList>
            <person name="Luo C."/>
            <person name="Liu X."/>
            <person name="Zhou H."/>
            <person name="Wang X."/>
            <person name="Chen Z."/>
        </authorList>
    </citation>
    <scope>NUCLEOTIDE SEQUENCE</scope>
    <source>
        <strain evidence="5">916</strain>
    </source>
</reference>
<dbReference type="EMBL" id="KF866134">
    <property type="protein sequence ID" value="AHI59106.1"/>
    <property type="molecule type" value="Genomic_DNA"/>
</dbReference>
<keyword evidence="1" id="KW-0813">Transport</keyword>
<dbReference type="InterPro" id="IPR003593">
    <property type="entry name" value="AAA+_ATPase"/>
</dbReference>
<dbReference type="PANTHER" id="PTHR42939:SF3">
    <property type="entry name" value="ABC TRANSPORTER ATP-BINDING COMPONENT"/>
    <property type="match status" value="1"/>
</dbReference>
<dbReference type="SMART" id="SM00382">
    <property type="entry name" value="AAA"/>
    <property type="match status" value="1"/>
</dbReference>
<evidence type="ECO:0000256" key="1">
    <source>
        <dbReference type="ARBA" id="ARBA00022448"/>
    </source>
</evidence>
<protein>
    <submittedName>
        <fullName evidence="5">Putative ATP binding protein of ABC transporter</fullName>
    </submittedName>
</protein>
<dbReference type="PROSITE" id="PS50893">
    <property type="entry name" value="ABC_TRANSPORTER_2"/>
    <property type="match status" value="1"/>
</dbReference>
<dbReference type="Pfam" id="PF00005">
    <property type="entry name" value="ABC_tran"/>
    <property type="match status" value="1"/>
</dbReference>
<dbReference type="InterPro" id="IPR003439">
    <property type="entry name" value="ABC_transporter-like_ATP-bd"/>
</dbReference>
<dbReference type="Gene3D" id="3.40.50.300">
    <property type="entry name" value="P-loop containing nucleotide triphosphate hydrolases"/>
    <property type="match status" value="1"/>
</dbReference>
<dbReference type="GO" id="GO:0016887">
    <property type="term" value="F:ATP hydrolysis activity"/>
    <property type="evidence" value="ECO:0007669"/>
    <property type="project" value="InterPro"/>
</dbReference>
<gene>
    <name evidence="5" type="primary">potA</name>
</gene>
<proteinExistence type="predicted"/>
<dbReference type="CDD" id="cd03230">
    <property type="entry name" value="ABC_DR_subfamily_A"/>
    <property type="match status" value="1"/>
</dbReference>
<dbReference type="InterPro" id="IPR051782">
    <property type="entry name" value="ABC_Transporter_VariousFunc"/>
</dbReference>
<dbReference type="AlphaFoldDB" id="W6AP08"/>
<dbReference type="SUPFAM" id="SSF52540">
    <property type="entry name" value="P-loop containing nucleoside triphosphate hydrolases"/>
    <property type="match status" value="1"/>
</dbReference>
<name>W6AP08_BACIU</name>
<dbReference type="PANTHER" id="PTHR42939">
    <property type="entry name" value="ABC TRANSPORTER ATP-BINDING PROTEIN ALBC-RELATED"/>
    <property type="match status" value="1"/>
</dbReference>
<dbReference type="GO" id="GO:0005524">
    <property type="term" value="F:ATP binding"/>
    <property type="evidence" value="ECO:0007669"/>
    <property type="project" value="UniProtKB-KW"/>
</dbReference>
<keyword evidence="2" id="KW-0547">Nucleotide-binding</keyword>
<accession>W6AP08</accession>
<organism evidence="5">
    <name type="scientific">Bacillus subtilis</name>
    <dbReference type="NCBI Taxonomy" id="1423"/>
    <lineage>
        <taxon>Bacteria</taxon>
        <taxon>Bacillati</taxon>
        <taxon>Bacillota</taxon>
        <taxon>Bacilli</taxon>
        <taxon>Bacillales</taxon>
        <taxon>Bacillaceae</taxon>
        <taxon>Bacillus</taxon>
    </lineage>
</organism>